<evidence type="ECO:0000256" key="1">
    <source>
        <dbReference type="ARBA" id="ARBA00022801"/>
    </source>
</evidence>
<dbReference type="GO" id="GO:0016811">
    <property type="term" value="F:hydrolase activity, acting on carbon-nitrogen (but not peptide) bonds, in linear amides"/>
    <property type="evidence" value="ECO:0007669"/>
    <property type="project" value="TreeGrafter"/>
</dbReference>
<protein>
    <submittedName>
        <fullName evidence="4">Carbon-nitrogen hydrolase</fullName>
    </submittedName>
</protein>
<feature type="domain" description="CN hydrolase" evidence="3">
    <location>
        <begin position="51"/>
        <end position="447"/>
    </location>
</feature>
<dbReference type="CDD" id="cd07197">
    <property type="entry name" value="nitrilase"/>
    <property type="match status" value="1"/>
</dbReference>
<proteinExistence type="predicted"/>
<dbReference type="Proteomes" id="UP000246740">
    <property type="component" value="Unassembled WGS sequence"/>
</dbReference>
<feature type="region of interest" description="Disordered" evidence="2">
    <location>
        <begin position="259"/>
        <end position="280"/>
    </location>
</feature>
<dbReference type="PANTHER" id="PTHR43674">
    <property type="entry name" value="NITRILASE C965.09-RELATED"/>
    <property type="match status" value="1"/>
</dbReference>
<dbReference type="PANTHER" id="PTHR43674:SF16">
    <property type="entry name" value="CARBON-NITROGEN FAMILY, PUTATIVE (AFU_ORTHOLOGUE AFUA_5G02350)-RELATED"/>
    <property type="match status" value="1"/>
</dbReference>
<dbReference type="OrthoDB" id="412018at2759"/>
<evidence type="ECO:0000259" key="3">
    <source>
        <dbReference type="PROSITE" id="PS50263"/>
    </source>
</evidence>
<name>A0A317XLB9_9BASI</name>
<dbReference type="PROSITE" id="PS50263">
    <property type="entry name" value="CN_HYDROLASE"/>
    <property type="match status" value="1"/>
</dbReference>
<feature type="compositionally biased region" description="Polar residues" evidence="2">
    <location>
        <begin position="263"/>
        <end position="280"/>
    </location>
</feature>
<dbReference type="SUPFAM" id="SSF56317">
    <property type="entry name" value="Carbon-nitrogen hydrolase"/>
    <property type="match status" value="1"/>
</dbReference>
<dbReference type="InParanoid" id="A0A317XLB9"/>
<dbReference type="Pfam" id="PF00795">
    <property type="entry name" value="CN_hydrolase"/>
    <property type="match status" value="1"/>
</dbReference>
<dbReference type="InterPro" id="IPR003010">
    <property type="entry name" value="C-N_Hydrolase"/>
</dbReference>
<evidence type="ECO:0000313" key="5">
    <source>
        <dbReference type="Proteomes" id="UP000246740"/>
    </source>
</evidence>
<dbReference type="AlphaFoldDB" id="A0A317XLB9"/>
<dbReference type="InterPro" id="IPR036526">
    <property type="entry name" value="C-N_Hydrolase_sf"/>
</dbReference>
<evidence type="ECO:0000256" key="2">
    <source>
        <dbReference type="SAM" id="MobiDB-lite"/>
    </source>
</evidence>
<accession>A0A317XLB9</accession>
<dbReference type="InterPro" id="IPR050345">
    <property type="entry name" value="Aliph_Amidase/BUP"/>
</dbReference>
<keyword evidence="1 4" id="KW-0378">Hydrolase</keyword>
<gene>
    <name evidence="4" type="ORF">BCV70DRAFT_212471</name>
</gene>
<keyword evidence="5" id="KW-1185">Reference proteome</keyword>
<sequence>MDGTIDIQGSFSSEAPHPQSLIRPRHFVTTDGGKRDPLLHIAVAQVLPDESGLHVSQPNSDSESVRAGLEKLEQWASEAARQGADVVVFPEYFLSGASHDLWRRVREAQRRKLHQKQQQGQDGLNSILAVQGEEQEPQGEEKAWIEVIIDVARANDVDIVAGTVVELGVQPHGEALAGHPVNINIAARQQALQQQVDQDHIPHRLPKNKRAMLGGATHTSLPVAETDIDNGLYNTSYYISRRGEVLYRYTKQNLWHPERETLSHSQPSTHPDQHASDTTFTFQTKRGTKLRGSMAICWDLAWFSRFHQMIRPPQDGRKVSASDLDLPGQAPGPDVIFAPTCWYASDGGPKALLWNGVGEAQMLDNLCQTRAVELEAVLVMCNVAGPKLNAGEIEQLRSQLQQQDQQDQHSDLPLVGLGRSCICSPFLNTVAQVQDQSETLLLQSFDLNILRDAREVYRMRYDHAKMAE</sequence>
<dbReference type="STRING" id="1882483.A0A317XLB9"/>
<organism evidence="4 5">
    <name type="scientific">Testicularia cyperi</name>
    <dbReference type="NCBI Taxonomy" id="1882483"/>
    <lineage>
        <taxon>Eukaryota</taxon>
        <taxon>Fungi</taxon>
        <taxon>Dikarya</taxon>
        <taxon>Basidiomycota</taxon>
        <taxon>Ustilaginomycotina</taxon>
        <taxon>Ustilaginomycetes</taxon>
        <taxon>Ustilaginales</taxon>
        <taxon>Anthracoideaceae</taxon>
        <taxon>Testicularia</taxon>
    </lineage>
</organism>
<dbReference type="EMBL" id="KZ819196">
    <property type="protein sequence ID" value="PWY99104.1"/>
    <property type="molecule type" value="Genomic_DNA"/>
</dbReference>
<dbReference type="Gene3D" id="3.60.110.10">
    <property type="entry name" value="Carbon-nitrogen hydrolase"/>
    <property type="match status" value="1"/>
</dbReference>
<evidence type="ECO:0000313" key="4">
    <source>
        <dbReference type="EMBL" id="PWY99104.1"/>
    </source>
</evidence>
<feature type="region of interest" description="Disordered" evidence="2">
    <location>
        <begin position="1"/>
        <end position="20"/>
    </location>
</feature>
<reference evidence="4 5" key="1">
    <citation type="journal article" date="2018" name="Mol. Biol. Evol.">
        <title>Broad Genomic Sampling Reveals a Smut Pathogenic Ancestry of the Fungal Clade Ustilaginomycotina.</title>
        <authorList>
            <person name="Kijpornyongpan T."/>
            <person name="Mondo S.J."/>
            <person name="Barry K."/>
            <person name="Sandor L."/>
            <person name="Lee J."/>
            <person name="Lipzen A."/>
            <person name="Pangilinan J."/>
            <person name="LaButti K."/>
            <person name="Hainaut M."/>
            <person name="Henrissat B."/>
            <person name="Grigoriev I.V."/>
            <person name="Spatafora J.W."/>
            <person name="Aime M.C."/>
        </authorList>
    </citation>
    <scope>NUCLEOTIDE SEQUENCE [LARGE SCALE GENOMIC DNA]</scope>
    <source>
        <strain evidence="4 5">MCA 3645</strain>
    </source>
</reference>